<name>A0A426ZH79_ENSVE</name>
<organism evidence="5 6">
    <name type="scientific">Ensete ventricosum</name>
    <name type="common">Abyssinian banana</name>
    <name type="synonym">Musa ensete</name>
    <dbReference type="NCBI Taxonomy" id="4639"/>
    <lineage>
        <taxon>Eukaryota</taxon>
        <taxon>Viridiplantae</taxon>
        <taxon>Streptophyta</taxon>
        <taxon>Embryophyta</taxon>
        <taxon>Tracheophyta</taxon>
        <taxon>Spermatophyta</taxon>
        <taxon>Magnoliopsida</taxon>
        <taxon>Liliopsida</taxon>
        <taxon>Zingiberales</taxon>
        <taxon>Musaceae</taxon>
        <taxon>Ensete</taxon>
    </lineage>
</organism>
<dbReference type="GO" id="GO:0035251">
    <property type="term" value="F:UDP-glucosyltransferase activity"/>
    <property type="evidence" value="ECO:0007669"/>
    <property type="project" value="TreeGrafter"/>
</dbReference>
<dbReference type="PANTHER" id="PTHR48047:SF182">
    <property type="entry name" value="GLYCOSYLTRANSFERASE"/>
    <property type="match status" value="1"/>
</dbReference>
<dbReference type="InterPro" id="IPR002213">
    <property type="entry name" value="UDP_glucos_trans"/>
</dbReference>
<dbReference type="PANTHER" id="PTHR48047">
    <property type="entry name" value="GLYCOSYLTRANSFERASE"/>
    <property type="match status" value="1"/>
</dbReference>
<accession>A0A426ZH79</accession>
<dbReference type="Pfam" id="PF00201">
    <property type="entry name" value="UDPGT"/>
    <property type="match status" value="1"/>
</dbReference>
<dbReference type="AlphaFoldDB" id="A0A426ZH79"/>
<evidence type="ECO:0000313" key="6">
    <source>
        <dbReference type="Proteomes" id="UP000287651"/>
    </source>
</evidence>
<keyword evidence="2 3" id="KW-0808">Transferase</keyword>
<dbReference type="Gene3D" id="3.40.50.2000">
    <property type="entry name" value="Glycogen Phosphorylase B"/>
    <property type="match status" value="2"/>
</dbReference>
<keyword evidence="3" id="KW-0328">Glycosyltransferase</keyword>
<evidence type="ECO:0000256" key="3">
    <source>
        <dbReference type="RuleBase" id="RU003718"/>
    </source>
</evidence>
<dbReference type="InterPro" id="IPR035595">
    <property type="entry name" value="UDP_glycos_trans_CS"/>
</dbReference>
<dbReference type="FunFam" id="3.40.50.2000:FF:000047">
    <property type="entry name" value="Glycosyltransferase"/>
    <property type="match status" value="1"/>
</dbReference>
<protein>
    <recommendedName>
        <fullName evidence="4">Glycosyltransferase</fullName>
        <ecNumber evidence="4">2.4.1.-</ecNumber>
    </recommendedName>
</protein>
<dbReference type="EC" id="2.4.1.-" evidence="4"/>
<reference evidence="5 6" key="1">
    <citation type="journal article" date="2014" name="Agronomy (Basel)">
        <title>A Draft Genome Sequence for Ensete ventricosum, the Drought-Tolerant Tree Against Hunger.</title>
        <authorList>
            <person name="Harrison J."/>
            <person name="Moore K.A."/>
            <person name="Paszkiewicz K."/>
            <person name="Jones T."/>
            <person name="Grant M."/>
            <person name="Ambacheew D."/>
            <person name="Muzemil S."/>
            <person name="Studholme D.J."/>
        </authorList>
    </citation>
    <scope>NUCLEOTIDE SEQUENCE [LARGE SCALE GENOMIC DNA]</scope>
</reference>
<comment type="similarity">
    <text evidence="1 3">Belongs to the UDP-glycosyltransferase family.</text>
</comment>
<dbReference type="CDD" id="cd03784">
    <property type="entry name" value="GT1_Gtf-like"/>
    <property type="match status" value="1"/>
</dbReference>
<proteinExistence type="inferred from homology"/>
<dbReference type="EMBL" id="AMZH03006643">
    <property type="protein sequence ID" value="RRT63318.1"/>
    <property type="molecule type" value="Genomic_DNA"/>
</dbReference>
<comment type="caution">
    <text evidence="5">The sequence shown here is derived from an EMBL/GenBank/DDBJ whole genome shotgun (WGS) entry which is preliminary data.</text>
</comment>
<evidence type="ECO:0000256" key="4">
    <source>
        <dbReference type="RuleBase" id="RU362057"/>
    </source>
</evidence>
<dbReference type="Proteomes" id="UP000287651">
    <property type="component" value="Unassembled WGS sequence"/>
</dbReference>
<evidence type="ECO:0000256" key="1">
    <source>
        <dbReference type="ARBA" id="ARBA00009995"/>
    </source>
</evidence>
<evidence type="ECO:0000256" key="2">
    <source>
        <dbReference type="ARBA" id="ARBA00022679"/>
    </source>
</evidence>
<dbReference type="PROSITE" id="PS00375">
    <property type="entry name" value="UDPGT"/>
    <property type="match status" value="1"/>
</dbReference>
<gene>
    <name evidence="5" type="ORF">B296_00018835</name>
</gene>
<dbReference type="SUPFAM" id="SSF53756">
    <property type="entry name" value="UDP-Glycosyltransferase/glycogen phosphorylase"/>
    <property type="match status" value="1"/>
</dbReference>
<sequence length="513" mass="56545">MSLDLPHRPPAPDLSAGRSSRAAMDATAHFVLVPLMAQGHTIPMVDMAHLLASRGVHVTFITTPANASRIDSNIQRPRGSGLPIRFVSLRFPCEEFGLPQGCENLDSVTSREHAVAFLHACRTLRGPLTSILRQQNPPPSCVISDTMQYWTGDMARELGIPRLTFTGSGGLFHLFRHIFVQNKSYDKVNNGAESVVLPGLPHHIELTRAQIPGSLFLPGMAKFREEMMEEDCRSDGVVVNTFRDLEALCIDQYQEIIGKKVWTIGPMFLCNRDAAYIATRGNKASVDQEQCLRWLDSMQPSSVIYVSFGSLARPSPSQVIEIGLGLEASNCPFLWVIKAGNRSAEVETWLSQGFEERTSSRGLIIRGWAPQVMILSHPAIGGFMTHCGWNSLLEGIASGLPMITWPHFAEQFLNEKLIVEVLRTGVAIGVKTITPWTADNAEVLVKKDDMVRAVSRLMDEGEEGEARRNRARELGHKATAAVEEGGSSCENVTLLIQQIQARMKLGPMNEGLQ</sequence>
<evidence type="ECO:0000313" key="5">
    <source>
        <dbReference type="EMBL" id="RRT63318.1"/>
    </source>
</evidence>